<protein>
    <recommendedName>
        <fullName evidence="4">P1</fullName>
    </recommendedName>
</protein>
<organism evidence="2 3">
    <name type="scientific">Blackberry virus F</name>
    <dbReference type="NCBI Taxonomy" id="2560349"/>
    <lineage>
        <taxon>Viruses</taxon>
        <taxon>Riboviria</taxon>
        <taxon>Pararnavirae</taxon>
        <taxon>Artverviricota</taxon>
        <taxon>Revtraviricetes</taxon>
        <taxon>Ortervirales</taxon>
        <taxon>Caulimoviridae</taxon>
        <taxon>Badnavirus</taxon>
        <taxon>Badnavirus phirubi</taxon>
    </lineage>
</organism>
<evidence type="ECO:0000313" key="2">
    <source>
        <dbReference type="EMBL" id="AHX37577.1"/>
    </source>
</evidence>
<dbReference type="EMBL" id="KJ413252">
    <property type="protein sequence ID" value="AHX37577.1"/>
    <property type="molecule type" value="Genomic_DNA"/>
</dbReference>
<proteinExistence type="predicted"/>
<name>A0A0X8TLD2_9VIRU</name>
<dbReference type="KEGG" id="vg:26855153"/>
<reference evidence="2 3" key="2">
    <citation type="journal article" date="2017" name="Plant Dis.">
        <title>Genomic characterization and population structure of a badnavirus infecting blackberry.</title>
        <authorList>
            <person name="Shahid M.S."/>
            <person name="Aboughanem-Sabanadzovic N."/>
            <person name="Sabanadzovic S."/>
            <person name="Tzanetakis I.E."/>
        </authorList>
    </citation>
    <scope>NUCLEOTIDE SEQUENCE [LARGE SCALE GENOMIC DNA]</scope>
    <source>
        <strain evidence="2">BBV-3X</strain>
    </source>
</reference>
<evidence type="ECO:0000256" key="1">
    <source>
        <dbReference type="SAM" id="Coils"/>
    </source>
</evidence>
<keyword evidence="3" id="KW-1185">Reference proteome</keyword>
<dbReference type="RefSeq" id="YP_009229917.1">
    <property type="nucleotide sequence ID" value="NC_029303.1"/>
</dbReference>
<dbReference type="InterPro" id="IPR010746">
    <property type="entry name" value="CYMV_Orf1"/>
</dbReference>
<feature type="coiled-coil region" evidence="1">
    <location>
        <begin position="100"/>
        <end position="127"/>
    </location>
</feature>
<dbReference type="OrthoDB" id="16938at10239"/>
<accession>A0A0X8TLD2</accession>
<sequence>MTAERIEQSIKDWDDKYKVKDLDYLNLEVPQPSSFQNLSSLGFFCFHQNCKHSLESSSSQLNLLTDLALVQHLNLEFTHSRVGLSARIAIKYFHSISNQLKEQEEQLKTVAATQKKIQKQLKSLEGELEQHRPLSRTDVQQLVQEIAQQPKLVEAEALRLTQDLERRLNEVKDLLGEVKKALLS</sequence>
<dbReference type="Proteomes" id="UP000201507">
    <property type="component" value="Segment"/>
</dbReference>
<dbReference type="GeneID" id="26855153"/>
<keyword evidence="1" id="KW-0175">Coiled coil</keyword>
<evidence type="ECO:0000313" key="3">
    <source>
        <dbReference type="Proteomes" id="UP000201507"/>
    </source>
</evidence>
<dbReference type="Pfam" id="PF07028">
    <property type="entry name" value="DUF1319"/>
    <property type="match status" value="1"/>
</dbReference>
<reference evidence="3" key="1">
    <citation type="journal article" date="2017" name="Plant Dis.">
        <title>Genomic Characterization and Population Structure of a Badnavirus Infecting Blackberry.</title>
        <authorList>
            <person name="Shahid M.S."/>
            <person name="Aboughanem-Sabanadzovic N."/>
            <person name="Sabanadzovic S."/>
            <person name="Tzanetakis I.E."/>
        </authorList>
    </citation>
    <scope>NUCLEOTIDE SEQUENCE [LARGE SCALE GENOMIC DNA]</scope>
</reference>
<evidence type="ECO:0008006" key="4">
    <source>
        <dbReference type="Google" id="ProtNLM"/>
    </source>
</evidence>